<dbReference type="AlphaFoldDB" id="A0A9D4FBB6"/>
<dbReference type="Proteomes" id="UP000828390">
    <property type="component" value="Unassembled WGS sequence"/>
</dbReference>
<organism evidence="1 2">
    <name type="scientific">Dreissena polymorpha</name>
    <name type="common">Zebra mussel</name>
    <name type="synonym">Mytilus polymorpha</name>
    <dbReference type="NCBI Taxonomy" id="45954"/>
    <lineage>
        <taxon>Eukaryota</taxon>
        <taxon>Metazoa</taxon>
        <taxon>Spiralia</taxon>
        <taxon>Lophotrochozoa</taxon>
        <taxon>Mollusca</taxon>
        <taxon>Bivalvia</taxon>
        <taxon>Autobranchia</taxon>
        <taxon>Heteroconchia</taxon>
        <taxon>Euheterodonta</taxon>
        <taxon>Imparidentia</taxon>
        <taxon>Neoheterodontei</taxon>
        <taxon>Myida</taxon>
        <taxon>Dreissenoidea</taxon>
        <taxon>Dreissenidae</taxon>
        <taxon>Dreissena</taxon>
    </lineage>
</organism>
<name>A0A9D4FBB6_DREPO</name>
<sequence>MLRNVTGSYSSPSLLRMESRYVARYSSRWSTDNCGLPSFCLSSQDIIEID</sequence>
<keyword evidence="2" id="KW-1185">Reference proteome</keyword>
<evidence type="ECO:0000313" key="1">
    <source>
        <dbReference type="EMBL" id="KAH3793451.1"/>
    </source>
</evidence>
<reference evidence="1" key="2">
    <citation type="submission" date="2020-11" db="EMBL/GenBank/DDBJ databases">
        <authorList>
            <person name="McCartney M.A."/>
            <person name="Auch B."/>
            <person name="Kono T."/>
            <person name="Mallez S."/>
            <person name="Becker A."/>
            <person name="Gohl D.M."/>
            <person name="Silverstein K.A.T."/>
            <person name="Koren S."/>
            <person name="Bechman K.B."/>
            <person name="Herman A."/>
            <person name="Abrahante J.E."/>
            <person name="Garbe J."/>
        </authorList>
    </citation>
    <scope>NUCLEOTIDE SEQUENCE</scope>
    <source>
        <strain evidence="1">Duluth1</strain>
        <tissue evidence="1">Whole animal</tissue>
    </source>
</reference>
<protein>
    <submittedName>
        <fullName evidence="1">Uncharacterized protein</fullName>
    </submittedName>
</protein>
<dbReference type="EMBL" id="JAIWYP010000007">
    <property type="protein sequence ID" value="KAH3793451.1"/>
    <property type="molecule type" value="Genomic_DNA"/>
</dbReference>
<evidence type="ECO:0000313" key="2">
    <source>
        <dbReference type="Proteomes" id="UP000828390"/>
    </source>
</evidence>
<gene>
    <name evidence="1" type="ORF">DPMN_146961</name>
</gene>
<accession>A0A9D4FBB6</accession>
<reference evidence="1" key="1">
    <citation type="journal article" date="2019" name="bioRxiv">
        <title>The Genome of the Zebra Mussel, Dreissena polymorpha: A Resource for Invasive Species Research.</title>
        <authorList>
            <person name="McCartney M.A."/>
            <person name="Auch B."/>
            <person name="Kono T."/>
            <person name="Mallez S."/>
            <person name="Zhang Y."/>
            <person name="Obille A."/>
            <person name="Becker A."/>
            <person name="Abrahante J.E."/>
            <person name="Garbe J."/>
            <person name="Badalamenti J.P."/>
            <person name="Herman A."/>
            <person name="Mangelson H."/>
            <person name="Liachko I."/>
            <person name="Sullivan S."/>
            <person name="Sone E.D."/>
            <person name="Koren S."/>
            <person name="Silverstein K.A.T."/>
            <person name="Beckman K.B."/>
            <person name="Gohl D.M."/>
        </authorList>
    </citation>
    <scope>NUCLEOTIDE SEQUENCE</scope>
    <source>
        <strain evidence="1">Duluth1</strain>
        <tissue evidence="1">Whole animal</tissue>
    </source>
</reference>
<proteinExistence type="predicted"/>
<comment type="caution">
    <text evidence="1">The sequence shown here is derived from an EMBL/GenBank/DDBJ whole genome shotgun (WGS) entry which is preliminary data.</text>
</comment>